<evidence type="ECO:0000313" key="10">
    <source>
        <dbReference type="Proteomes" id="UP000253551"/>
    </source>
</evidence>
<gene>
    <name evidence="9" type="primary">UBP12_2</name>
    <name evidence="9" type="ORF">CU098_009700</name>
</gene>
<evidence type="ECO:0000256" key="1">
    <source>
        <dbReference type="ARBA" id="ARBA00000707"/>
    </source>
</evidence>
<dbReference type="GO" id="GO:0004843">
    <property type="term" value="F:cysteine-type deubiquitinase activity"/>
    <property type="evidence" value="ECO:0007669"/>
    <property type="project" value="UniProtKB-EC"/>
</dbReference>
<dbReference type="EC" id="3.4.19.12" evidence="3"/>
<evidence type="ECO:0000256" key="2">
    <source>
        <dbReference type="ARBA" id="ARBA00009085"/>
    </source>
</evidence>
<dbReference type="Proteomes" id="UP000253551">
    <property type="component" value="Unassembled WGS sequence"/>
</dbReference>
<dbReference type="SUPFAM" id="SSF54001">
    <property type="entry name" value="Cysteine proteinases"/>
    <property type="match status" value="1"/>
</dbReference>
<organism evidence="9 10">
    <name type="scientific">Rhizopus stolonifer</name>
    <name type="common">Rhizopus nigricans</name>
    <dbReference type="NCBI Taxonomy" id="4846"/>
    <lineage>
        <taxon>Eukaryota</taxon>
        <taxon>Fungi</taxon>
        <taxon>Fungi incertae sedis</taxon>
        <taxon>Mucoromycota</taxon>
        <taxon>Mucoromycotina</taxon>
        <taxon>Mucoromycetes</taxon>
        <taxon>Mucorales</taxon>
        <taxon>Mucorineae</taxon>
        <taxon>Rhizopodaceae</taxon>
        <taxon>Rhizopus</taxon>
    </lineage>
</organism>
<evidence type="ECO:0000256" key="6">
    <source>
        <dbReference type="ARBA" id="ARBA00022801"/>
    </source>
</evidence>
<keyword evidence="5" id="KW-0833">Ubl conjugation pathway</keyword>
<dbReference type="GO" id="GO:0006508">
    <property type="term" value="P:proteolysis"/>
    <property type="evidence" value="ECO:0007669"/>
    <property type="project" value="UniProtKB-KW"/>
</dbReference>
<dbReference type="InterPro" id="IPR050185">
    <property type="entry name" value="Ub_carboxyl-term_hydrolase"/>
</dbReference>
<proteinExistence type="inferred from homology"/>
<dbReference type="Gene3D" id="3.90.70.10">
    <property type="entry name" value="Cysteine proteinases"/>
    <property type="match status" value="1"/>
</dbReference>
<dbReference type="PROSITE" id="PS50235">
    <property type="entry name" value="USP_3"/>
    <property type="match status" value="1"/>
</dbReference>
<accession>A0A367JGN9</accession>
<sequence>MDIIYVYELPCSPTNNDPWVFFPIYHFLIDQNGLHISSFGYPLILALDTSDKDIDLNALVLHHLQRYTKKDLKEQEGNPLFRLRVFNSKKPLDVKFPILELLKDIDLQTDQDPYTIQQGQGMIVQWSTDTAYDIFGSVPKKNSVVRAVNTDLWRKFDVLPTVHPRQEDITLTDCLKEFIKEEKLSKDDLWYCPRCELRQEVTKKFDLWRLPEVIVIHLKRFSQVRMWGNKVDAYVDFPISELDMTDYVIGPKDEPLIYDLYAIDNHYGGLGGGHCKV</sequence>
<evidence type="ECO:0000313" key="9">
    <source>
        <dbReference type="EMBL" id="RCH89118.1"/>
    </source>
</evidence>
<dbReference type="AlphaFoldDB" id="A0A367JGN9"/>
<dbReference type="EMBL" id="PJQM01003396">
    <property type="protein sequence ID" value="RCH89118.1"/>
    <property type="molecule type" value="Genomic_DNA"/>
</dbReference>
<dbReference type="PANTHER" id="PTHR21646:SF24">
    <property type="entry name" value="UBIQUITIN CARBOXYL-TERMINAL HYDROLASE"/>
    <property type="match status" value="1"/>
</dbReference>
<dbReference type="Pfam" id="PF00443">
    <property type="entry name" value="UCH"/>
    <property type="match status" value="1"/>
</dbReference>
<keyword evidence="4" id="KW-0645">Protease</keyword>
<evidence type="ECO:0000256" key="4">
    <source>
        <dbReference type="ARBA" id="ARBA00022670"/>
    </source>
</evidence>
<evidence type="ECO:0000256" key="3">
    <source>
        <dbReference type="ARBA" id="ARBA00012759"/>
    </source>
</evidence>
<keyword evidence="6" id="KW-0378">Hydrolase</keyword>
<dbReference type="STRING" id="4846.A0A367JGN9"/>
<evidence type="ECO:0000256" key="5">
    <source>
        <dbReference type="ARBA" id="ARBA00022786"/>
    </source>
</evidence>
<dbReference type="GO" id="GO:0016579">
    <property type="term" value="P:protein deubiquitination"/>
    <property type="evidence" value="ECO:0007669"/>
    <property type="project" value="InterPro"/>
</dbReference>
<keyword evidence="7" id="KW-0788">Thiol protease</keyword>
<dbReference type="InterPro" id="IPR028889">
    <property type="entry name" value="USP"/>
</dbReference>
<keyword evidence="10" id="KW-1185">Reference proteome</keyword>
<protein>
    <recommendedName>
        <fullName evidence="3">ubiquitinyl hydrolase 1</fullName>
        <ecNumber evidence="3">3.4.19.12</ecNumber>
    </recommendedName>
</protein>
<reference evidence="9 10" key="1">
    <citation type="journal article" date="2018" name="G3 (Bethesda)">
        <title>Phylogenetic and Phylogenomic Definition of Rhizopus Species.</title>
        <authorList>
            <person name="Gryganskyi A.P."/>
            <person name="Golan J."/>
            <person name="Dolatabadi S."/>
            <person name="Mondo S."/>
            <person name="Robb S."/>
            <person name="Idnurm A."/>
            <person name="Muszewska A."/>
            <person name="Steczkiewicz K."/>
            <person name="Masonjones S."/>
            <person name="Liao H.L."/>
            <person name="Gajdeczka M.T."/>
            <person name="Anike F."/>
            <person name="Vuek A."/>
            <person name="Anishchenko I.M."/>
            <person name="Voigt K."/>
            <person name="de Hoog G.S."/>
            <person name="Smith M.E."/>
            <person name="Heitman J."/>
            <person name="Vilgalys R."/>
            <person name="Stajich J.E."/>
        </authorList>
    </citation>
    <scope>NUCLEOTIDE SEQUENCE [LARGE SCALE GENOMIC DNA]</scope>
    <source>
        <strain evidence="9 10">LSU 92-RS-03</strain>
    </source>
</reference>
<comment type="similarity">
    <text evidence="2">Belongs to the peptidase C19 family.</text>
</comment>
<comment type="caution">
    <text evidence="9">The sequence shown here is derived from an EMBL/GenBank/DDBJ whole genome shotgun (WGS) entry which is preliminary data.</text>
</comment>
<dbReference type="OrthoDB" id="292964at2759"/>
<comment type="catalytic activity">
    <reaction evidence="1">
        <text>Thiol-dependent hydrolysis of ester, thioester, amide, peptide and isopeptide bonds formed by the C-terminal Gly of ubiquitin (a 76-residue protein attached to proteins as an intracellular targeting signal).</text>
        <dbReference type="EC" id="3.4.19.12"/>
    </reaction>
</comment>
<dbReference type="PANTHER" id="PTHR21646">
    <property type="entry name" value="UBIQUITIN CARBOXYL-TERMINAL HYDROLASE"/>
    <property type="match status" value="1"/>
</dbReference>
<feature type="domain" description="USP" evidence="8">
    <location>
        <begin position="1"/>
        <end position="277"/>
    </location>
</feature>
<name>A0A367JGN9_RHIST</name>
<evidence type="ECO:0000259" key="8">
    <source>
        <dbReference type="PROSITE" id="PS50235"/>
    </source>
</evidence>
<evidence type="ECO:0000256" key="7">
    <source>
        <dbReference type="ARBA" id="ARBA00022807"/>
    </source>
</evidence>
<dbReference type="InterPro" id="IPR038765">
    <property type="entry name" value="Papain-like_cys_pep_sf"/>
</dbReference>
<dbReference type="InterPro" id="IPR001394">
    <property type="entry name" value="Peptidase_C19_UCH"/>
</dbReference>